<dbReference type="PROSITE" id="PS00113">
    <property type="entry name" value="ADENYLATE_KINASE"/>
    <property type="match status" value="1"/>
</dbReference>
<proteinExistence type="inferred from homology"/>
<sequence>MHLVLLGVAGAGKGTQVERLRGKLGLVHIAAGDLLRKAVKERTLLGQKAENFMKEGRLVSDDIVLELLEDKIREEKKGFILDGFPRNLFQAKKLDEILHRENRRLDLVINLEVKESTIIERLSRRLVCSSCGRIYNKENLGDSSSTCRVCGASFFQRDDDNPEAIKERIK</sequence>
<dbReference type="CDD" id="cd01428">
    <property type="entry name" value="ADK"/>
    <property type="match status" value="1"/>
</dbReference>
<dbReference type="EC" id="2.7.4.3" evidence="6"/>
<reference evidence="8 9" key="1">
    <citation type="submission" date="2019-03" db="EMBL/GenBank/DDBJ databases">
        <title>Metabolic potential of uncultured bacteria and archaea associated with petroleum seepage in deep-sea sediments.</title>
        <authorList>
            <person name="Dong X."/>
            <person name="Hubert C."/>
        </authorList>
    </citation>
    <scope>NUCLEOTIDE SEQUENCE [LARGE SCALE GENOMIC DNA]</scope>
    <source>
        <strain evidence="8">E26_bin6</strain>
    </source>
</reference>
<dbReference type="Proteomes" id="UP000316674">
    <property type="component" value="Unassembled WGS sequence"/>
</dbReference>
<comment type="subcellular location">
    <subcellularLocation>
        <location evidence="6">Cytoplasm</location>
    </subcellularLocation>
</comment>
<keyword evidence="3 6" id="KW-0547">Nucleotide-binding</keyword>
<evidence type="ECO:0000256" key="6">
    <source>
        <dbReference type="RuleBase" id="RU003331"/>
    </source>
</evidence>
<dbReference type="InterPro" id="IPR036193">
    <property type="entry name" value="ADK_active_lid_dom_sf"/>
</dbReference>
<dbReference type="InterPro" id="IPR027417">
    <property type="entry name" value="P-loop_NTPase"/>
</dbReference>
<dbReference type="GO" id="GO:0004017">
    <property type="term" value="F:AMP kinase activity"/>
    <property type="evidence" value="ECO:0007669"/>
    <property type="project" value="UniProtKB-EC"/>
</dbReference>
<evidence type="ECO:0000256" key="2">
    <source>
        <dbReference type="ARBA" id="ARBA00022727"/>
    </source>
</evidence>
<evidence type="ECO:0000256" key="1">
    <source>
        <dbReference type="ARBA" id="ARBA00022679"/>
    </source>
</evidence>
<dbReference type="InterPro" id="IPR033690">
    <property type="entry name" value="Adenylat_kinase_CS"/>
</dbReference>
<dbReference type="SUPFAM" id="SSF57774">
    <property type="entry name" value="Microbial and mitochondrial ADK, insert 'zinc finger' domain"/>
    <property type="match status" value="1"/>
</dbReference>
<dbReference type="InterPro" id="IPR000850">
    <property type="entry name" value="Adenylat/UMP-CMP_kin"/>
</dbReference>
<evidence type="ECO:0000256" key="4">
    <source>
        <dbReference type="ARBA" id="ARBA00022777"/>
    </source>
</evidence>
<organism evidence="8 9">
    <name type="scientific">Aerophobetes bacterium</name>
    <dbReference type="NCBI Taxonomy" id="2030807"/>
    <lineage>
        <taxon>Bacteria</taxon>
        <taxon>Candidatus Aerophobota</taxon>
    </lineage>
</organism>
<comment type="subunit">
    <text evidence="6">Monomer.</text>
</comment>
<evidence type="ECO:0000313" key="8">
    <source>
        <dbReference type="EMBL" id="TEU02855.1"/>
    </source>
</evidence>
<evidence type="ECO:0000256" key="3">
    <source>
        <dbReference type="ARBA" id="ARBA00022741"/>
    </source>
</evidence>
<dbReference type="SUPFAM" id="SSF52540">
    <property type="entry name" value="P-loop containing nucleoside triphosphate hydrolases"/>
    <property type="match status" value="1"/>
</dbReference>
<comment type="catalytic activity">
    <reaction evidence="6">
        <text>AMP + ATP = 2 ADP</text>
        <dbReference type="Rhea" id="RHEA:12973"/>
        <dbReference type="ChEBI" id="CHEBI:30616"/>
        <dbReference type="ChEBI" id="CHEBI:456215"/>
        <dbReference type="ChEBI" id="CHEBI:456216"/>
        <dbReference type="EC" id="2.7.4.3"/>
    </reaction>
</comment>
<dbReference type="EMBL" id="SOHY01000105">
    <property type="protein sequence ID" value="TEU02855.1"/>
    <property type="molecule type" value="Genomic_DNA"/>
</dbReference>
<accession>A0A523ZGI5</accession>
<comment type="caution">
    <text evidence="8">The sequence shown here is derived from an EMBL/GenBank/DDBJ whole genome shotgun (WGS) entry which is preliminary data.</text>
</comment>
<evidence type="ECO:0000256" key="5">
    <source>
        <dbReference type="RuleBase" id="RU003330"/>
    </source>
</evidence>
<dbReference type="Gene3D" id="3.40.50.300">
    <property type="entry name" value="P-loop containing nucleotide triphosphate hydrolases"/>
    <property type="match status" value="1"/>
</dbReference>
<dbReference type="GO" id="GO:0005737">
    <property type="term" value="C:cytoplasm"/>
    <property type="evidence" value="ECO:0007669"/>
    <property type="project" value="UniProtKB-SubCell"/>
</dbReference>
<dbReference type="PANTHER" id="PTHR23359">
    <property type="entry name" value="NUCLEOTIDE KINASE"/>
    <property type="match status" value="1"/>
</dbReference>
<dbReference type="AlphaFoldDB" id="A0A523ZGI5"/>
<feature type="non-terminal residue" evidence="8">
    <location>
        <position position="170"/>
    </location>
</feature>
<dbReference type="Pfam" id="PF00406">
    <property type="entry name" value="ADK"/>
    <property type="match status" value="1"/>
</dbReference>
<dbReference type="NCBIfam" id="TIGR01351">
    <property type="entry name" value="adk"/>
    <property type="match status" value="1"/>
</dbReference>
<dbReference type="InterPro" id="IPR006259">
    <property type="entry name" value="Adenyl_kin_sub"/>
</dbReference>
<evidence type="ECO:0000313" key="9">
    <source>
        <dbReference type="Proteomes" id="UP000316674"/>
    </source>
</evidence>
<dbReference type="InterPro" id="IPR007862">
    <property type="entry name" value="Adenylate_kinase_lid-dom"/>
</dbReference>
<keyword evidence="4 5" id="KW-0418">Kinase</keyword>
<keyword evidence="1 5" id="KW-0808">Transferase</keyword>
<dbReference type="GO" id="GO:0005524">
    <property type="term" value="F:ATP binding"/>
    <property type="evidence" value="ECO:0007669"/>
    <property type="project" value="UniProtKB-KW"/>
</dbReference>
<keyword evidence="6" id="KW-0067">ATP-binding</keyword>
<gene>
    <name evidence="8" type="ORF">E3I16_01685</name>
</gene>
<dbReference type="PRINTS" id="PR00094">
    <property type="entry name" value="ADENYLTKNASE"/>
</dbReference>
<keyword evidence="2" id="KW-0545">Nucleotide biosynthesis</keyword>
<comment type="similarity">
    <text evidence="5">Belongs to the adenylate kinase family.</text>
</comment>
<protein>
    <recommendedName>
        <fullName evidence="6">Adenylate kinase</fullName>
        <ecNumber evidence="6">2.7.4.3</ecNumber>
    </recommendedName>
</protein>
<dbReference type="Pfam" id="PF05191">
    <property type="entry name" value="ADK_lid"/>
    <property type="match status" value="1"/>
</dbReference>
<name>A0A523ZGI5_UNCAE</name>
<evidence type="ECO:0000259" key="7">
    <source>
        <dbReference type="Pfam" id="PF05191"/>
    </source>
</evidence>
<dbReference type="HAMAP" id="MF_00235">
    <property type="entry name" value="Adenylate_kinase_Adk"/>
    <property type="match status" value="1"/>
</dbReference>
<feature type="domain" description="Adenylate kinase active site lid" evidence="7">
    <location>
        <begin position="125"/>
        <end position="159"/>
    </location>
</feature>